<dbReference type="Gene3D" id="3.40.50.150">
    <property type="entry name" value="Vaccinia Virus protein VP39"/>
    <property type="match status" value="1"/>
</dbReference>
<dbReference type="OrthoDB" id="20105at2759"/>
<gene>
    <name evidence="1" type="ORF">Ctob_004523</name>
</gene>
<dbReference type="PANTHER" id="PTHR37524">
    <property type="entry name" value="RIBOSOMAL RNA LARGE SUBUNIT METHYLTRANSFERASE M"/>
    <property type="match status" value="1"/>
</dbReference>
<dbReference type="AlphaFoldDB" id="A0A0M0J4X8"/>
<dbReference type="InterPro" id="IPR029063">
    <property type="entry name" value="SAM-dependent_MTases_sf"/>
</dbReference>
<proteinExistence type="predicted"/>
<dbReference type="PANTHER" id="PTHR37524:SF2">
    <property type="entry name" value="RIBOSOMAL RNA METHYLTRANSFERASE FTSJ DOMAIN-CONTAINING PROTEIN"/>
    <property type="match status" value="1"/>
</dbReference>
<dbReference type="GO" id="GO:0008168">
    <property type="term" value="F:methyltransferase activity"/>
    <property type="evidence" value="ECO:0007669"/>
    <property type="project" value="UniProtKB-KW"/>
</dbReference>
<sequence length="110" mass="12511">MQDGAVTFVQGDAFSFEPPTPVDWLVSDVIAYPERVSELLERWCTQRWATQAVVTMKFQGDPDWGALQRAVGVAEKAGYAVRVKHFFSNKNEVTLMMRALDGETRRESER</sequence>
<keyword evidence="1" id="KW-0489">Methyltransferase</keyword>
<organism evidence="1 2">
    <name type="scientific">Chrysochromulina tobinii</name>
    <dbReference type="NCBI Taxonomy" id="1460289"/>
    <lineage>
        <taxon>Eukaryota</taxon>
        <taxon>Haptista</taxon>
        <taxon>Haptophyta</taxon>
        <taxon>Prymnesiophyceae</taxon>
        <taxon>Prymnesiales</taxon>
        <taxon>Chrysochromulinaceae</taxon>
        <taxon>Chrysochromulina</taxon>
    </lineage>
</organism>
<dbReference type="GO" id="GO:0032259">
    <property type="term" value="P:methylation"/>
    <property type="evidence" value="ECO:0007669"/>
    <property type="project" value="UniProtKB-KW"/>
</dbReference>
<dbReference type="EMBL" id="JWZX01003367">
    <property type="protein sequence ID" value="KOO21377.1"/>
    <property type="molecule type" value="Genomic_DNA"/>
</dbReference>
<reference evidence="2" key="1">
    <citation type="journal article" date="2015" name="PLoS Genet.">
        <title>Genome Sequence and Transcriptome Analyses of Chrysochromulina tobin: Metabolic Tools for Enhanced Algal Fitness in the Prominent Order Prymnesiales (Haptophyceae).</title>
        <authorList>
            <person name="Hovde B.T."/>
            <person name="Deodato C.R."/>
            <person name="Hunsperger H.M."/>
            <person name="Ryken S.A."/>
            <person name="Yost W."/>
            <person name="Jha R.K."/>
            <person name="Patterson J."/>
            <person name="Monnat R.J. Jr."/>
            <person name="Barlow S.B."/>
            <person name="Starkenburg S.R."/>
            <person name="Cattolico R.A."/>
        </authorList>
    </citation>
    <scope>NUCLEOTIDE SEQUENCE</scope>
    <source>
        <strain evidence="2">CCMP291</strain>
    </source>
</reference>
<evidence type="ECO:0000313" key="1">
    <source>
        <dbReference type="EMBL" id="KOO21377.1"/>
    </source>
</evidence>
<keyword evidence="2" id="KW-1185">Reference proteome</keyword>
<name>A0A0M0J4X8_9EUKA</name>
<evidence type="ECO:0000313" key="2">
    <source>
        <dbReference type="Proteomes" id="UP000037460"/>
    </source>
</evidence>
<comment type="caution">
    <text evidence="1">The sequence shown here is derived from an EMBL/GenBank/DDBJ whole genome shotgun (WGS) entry which is preliminary data.</text>
</comment>
<accession>A0A0M0J4X8</accession>
<protein>
    <submittedName>
        <fullName evidence="1">Sam-dependent methyltransferase</fullName>
    </submittedName>
</protein>
<keyword evidence="1" id="KW-0808">Transferase</keyword>
<dbReference type="Proteomes" id="UP000037460">
    <property type="component" value="Unassembled WGS sequence"/>
</dbReference>